<proteinExistence type="predicted"/>
<dbReference type="PANTHER" id="PTHR15549">
    <property type="entry name" value="PAIRED IMMUNOGLOBULIN-LIKE TYPE 2 RECEPTOR"/>
    <property type="match status" value="1"/>
</dbReference>
<keyword evidence="7" id="KW-0732">Signal</keyword>
<evidence type="ECO:0000313" key="9">
    <source>
        <dbReference type="EMBL" id="KAF2722001.1"/>
    </source>
</evidence>
<keyword evidence="3 6" id="KW-1133">Transmembrane helix</keyword>
<dbReference type="PANTHER" id="PTHR15549:SF30">
    <property type="entry name" value="MID2 DOMAIN-CONTAINING PROTEIN"/>
    <property type="match status" value="1"/>
</dbReference>
<keyword evidence="4 6" id="KW-0472">Membrane</keyword>
<feature type="chain" id="PRO_5040430534" evidence="7">
    <location>
        <begin position="27"/>
        <end position="624"/>
    </location>
</feature>
<sequence length="624" mass="66885">MKSTSAGLSGIFAWLALLEPIFSATAISIPSLSDSLGEPLLRRDGNATKIPAAVSVAPSQYWDGIDGPWSSFALQVGPTNKAQNVRALISTVAYNTWTIGPDGCNGQLSSDCADSRGGIFYPNQSLSYVANSIYNVRVEDNLGLDTSGPVGFDTVTLGWQGAGGPSMDHSVVFNIFSIYLNWVGVFGINPLPTNFSNFVDPQPSFMTHAYQNSIIPSIAYGYTAGNQYQLDGLKIFGSLTLGGYDQNRFVSNNISFPMGSDISRDLIVNLVSITTDKGTPSNLLPDGQVQIFIDSTVSQIWLPQSACEAFEDAFGITYDNTTGYYLIDATQRQALLQQDAKVTLTIQPYNAASDTDSTVDIVMPYGAFDLNISWPYIGNNLSASSYYFPLRRAENNTQYTLGRAFLQEAYLIADYQRSNFSVSQCDWDASTINQQDIRSILSPNLTEAAAAAQSSHSSSSSLTGGEIAGVIVGVVGGVAIIGAGLFLWRRRRSQAAKRKAQAELDEKAAAEAADGKSSSDADGNEGTHLKISRPLGGELGGGEISEMDAPHKHFAQELDSPYKLDDPNKAGYSEMEGGSGYFEPGKNGRVGASEMQGSTPIFEMAGSEVQELPGSQAYGRRVEK</sequence>
<dbReference type="Proteomes" id="UP000799441">
    <property type="component" value="Unassembled WGS sequence"/>
</dbReference>
<keyword evidence="9" id="KW-0378">Hydrolase</keyword>
<dbReference type="PROSITE" id="PS51767">
    <property type="entry name" value="PEPTIDASE_A1"/>
    <property type="match status" value="1"/>
</dbReference>
<dbReference type="InterPro" id="IPR033121">
    <property type="entry name" value="PEPTIDASE_A1"/>
</dbReference>
<dbReference type="InterPro" id="IPR021109">
    <property type="entry name" value="Peptidase_aspartic_dom_sf"/>
</dbReference>
<dbReference type="GO" id="GO:0006508">
    <property type="term" value="P:proteolysis"/>
    <property type="evidence" value="ECO:0007669"/>
    <property type="project" value="UniProtKB-KW"/>
</dbReference>
<evidence type="ECO:0000256" key="2">
    <source>
        <dbReference type="ARBA" id="ARBA00022692"/>
    </source>
</evidence>
<keyword evidence="9" id="KW-0645">Protease</keyword>
<evidence type="ECO:0000256" key="4">
    <source>
        <dbReference type="ARBA" id="ARBA00023136"/>
    </source>
</evidence>
<feature type="signal peptide" evidence="7">
    <location>
        <begin position="1"/>
        <end position="26"/>
    </location>
</feature>
<dbReference type="InterPro" id="IPR034164">
    <property type="entry name" value="Pepsin-like_dom"/>
</dbReference>
<feature type="compositionally biased region" description="Basic and acidic residues" evidence="5">
    <location>
        <begin position="507"/>
        <end position="519"/>
    </location>
</feature>
<dbReference type="Pfam" id="PF00026">
    <property type="entry name" value="Asp"/>
    <property type="match status" value="1"/>
</dbReference>
<dbReference type="GO" id="GO:0008233">
    <property type="term" value="F:peptidase activity"/>
    <property type="evidence" value="ECO:0007669"/>
    <property type="project" value="UniProtKB-KW"/>
</dbReference>
<feature type="transmembrane region" description="Helical" evidence="6">
    <location>
        <begin position="467"/>
        <end position="488"/>
    </location>
</feature>
<dbReference type="InterPro" id="IPR051694">
    <property type="entry name" value="Immunoregulatory_rcpt-like"/>
</dbReference>
<comment type="caution">
    <text evidence="9">The sequence shown here is derived from an EMBL/GenBank/DDBJ whole genome shotgun (WGS) entry which is preliminary data.</text>
</comment>
<evidence type="ECO:0000256" key="5">
    <source>
        <dbReference type="SAM" id="MobiDB-lite"/>
    </source>
</evidence>
<dbReference type="CDD" id="cd05471">
    <property type="entry name" value="pepsin_like"/>
    <property type="match status" value="1"/>
</dbReference>
<evidence type="ECO:0000256" key="3">
    <source>
        <dbReference type="ARBA" id="ARBA00022989"/>
    </source>
</evidence>
<evidence type="ECO:0000259" key="8">
    <source>
        <dbReference type="PROSITE" id="PS51767"/>
    </source>
</evidence>
<feature type="region of interest" description="Disordered" evidence="5">
    <location>
        <begin position="559"/>
        <end position="594"/>
    </location>
</feature>
<accession>A0A9P4QBN2</accession>
<reference evidence="9" key="1">
    <citation type="journal article" date="2020" name="Stud. Mycol.">
        <title>101 Dothideomycetes genomes: a test case for predicting lifestyles and emergence of pathogens.</title>
        <authorList>
            <person name="Haridas S."/>
            <person name="Albert R."/>
            <person name="Binder M."/>
            <person name="Bloem J."/>
            <person name="Labutti K."/>
            <person name="Salamov A."/>
            <person name="Andreopoulos B."/>
            <person name="Baker S."/>
            <person name="Barry K."/>
            <person name="Bills G."/>
            <person name="Bluhm B."/>
            <person name="Cannon C."/>
            <person name="Castanera R."/>
            <person name="Culley D."/>
            <person name="Daum C."/>
            <person name="Ezra D."/>
            <person name="Gonzalez J."/>
            <person name="Henrissat B."/>
            <person name="Kuo A."/>
            <person name="Liang C."/>
            <person name="Lipzen A."/>
            <person name="Lutzoni F."/>
            <person name="Magnuson J."/>
            <person name="Mondo S."/>
            <person name="Nolan M."/>
            <person name="Ohm R."/>
            <person name="Pangilinan J."/>
            <person name="Park H.-J."/>
            <person name="Ramirez L."/>
            <person name="Alfaro M."/>
            <person name="Sun H."/>
            <person name="Tritt A."/>
            <person name="Yoshinaga Y."/>
            <person name="Zwiers L.-H."/>
            <person name="Turgeon B."/>
            <person name="Goodwin S."/>
            <person name="Spatafora J."/>
            <person name="Crous P."/>
            <person name="Grigoriev I."/>
        </authorList>
    </citation>
    <scope>NUCLEOTIDE SEQUENCE</scope>
    <source>
        <strain evidence="9">CBS 116435</strain>
    </source>
</reference>
<keyword evidence="2 6" id="KW-0812">Transmembrane</keyword>
<evidence type="ECO:0000313" key="10">
    <source>
        <dbReference type="Proteomes" id="UP000799441"/>
    </source>
</evidence>
<dbReference type="AlphaFoldDB" id="A0A9P4QBN2"/>
<protein>
    <submittedName>
        <fullName evidence="9">Acid protease</fullName>
    </submittedName>
</protein>
<feature type="domain" description="Peptidase A1" evidence="8">
    <location>
        <begin position="72"/>
        <end position="423"/>
    </location>
</feature>
<organism evidence="9 10">
    <name type="scientific">Polychaeton citri CBS 116435</name>
    <dbReference type="NCBI Taxonomy" id="1314669"/>
    <lineage>
        <taxon>Eukaryota</taxon>
        <taxon>Fungi</taxon>
        <taxon>Dikarya</taxon>
        <taxon>Ascomycota</taxon>
        <taxon>Pezizomycotina</taxon>
        <taxon>Dothideomycetes</taxon>
        <taxon>Dothideomycetidae</taxon>
        <taxon>Capnodiales</taxon>
        <taxon>Capnodiaceae</taxon>
        <taxon>Polychaeton</taxon>
    </lineage>
</organism>
<dbReference type="GO" id="GO:0016020">
    <property type="term" value="C:membrane"/>
    <property type="evidence" value="ECO:0007669"/>
    <property type="project" value="UniProtKB-SubCell"/>
</dbReference>
<keyword evidence="10" id="KW-1185">Reference proteome</keyword>
<gene>
    <name evidence="9" type="ORF">K431DRAFT_284441</name>
</gene>
<evidence type="ECO:0000256" key="1">
    <source>
        <dbReference type="ARBA" id="ARBA00004167"/>
    </source>
</evidence>
<feature type="region of interest" description="Disordered" evidence="5">
    <location>
        <begin position="507"/>
        <end position="546"/>
    </location>
</feature>
<dbReference type="GO" id="GO:0071944">
    <property type="term" value="C:cell periphery"/>
    <property type="evidence" value="ECO:0007669"/>
    <property type="project" value="UniProtKB-ARBA"/>
</dbReference>
<evidence type="ECO:0000256" key="7">
    <source>
        <dbReference type="SAM" id="SignalP"/>
    </source>
</evidence>
<evidence type="ECO:0000256" key="6">
    <source>
        <dbReference type="SAM" id="Phobius"/>
    </source>
</evidence>
<name>A0A9P4QBN2_9PEZI</name>
<dbReference type="SUPFAM" id="SSF50630">
    <property type="entry name" value="Acid proteases"/>
    <property type="match status" value="1"/>
</dbReference>
<feature type="compositionally biased region" description="Basic and acidic residues" evidence="5">
    <location>
        <begin position="559"/>
        <end position="568"/>
    </location>
</feature>
<dbReference type="EMBL" id="MU003786">
    <property type="protein sequence ID" value="KAF2722001.1"/>
    <property type="molecule type" value="Genomic_DNA"/>
</dbReference>
<dbReference type="Gene3D" id="2.40.70.10">
    <property type="entry name" value="Acid Proteases"/>
    <property type="match status" value="2"/>
</dbReference>
<comment type="subcellular location">
    <subcellularLocation>
        <location evidence="1">Membrane</location>
        <topology evidence="1">Single-pass membrane protein</topology>
    </subcellularLocation>
</comment>
<dbReference type="OrthoDB" id="4074350at2759"/>